<accession>A0AAD3DT26</accession>
<protein>
    <submittedName>
        <fullName evidence="1">Uncharacterized protein</fullName>
    </submittedName>
</protein>
<gene>
    <name evidence="1" type="ORF">Agub_g9275</name>
</gene>
<feature type="non-terminal residue" evidence="1">
    <location>
        <position position="579"/>
    </location>
</feature>
<feature type="non-terminal residue" evidence="1">
    <location>
        <position position="1"/>
    </location>
</feature>
<proteinExistence type="predicted"/>
<name>A0AAD3DT26_9CHLO</name>
<evidence type="ECO:0000313" key="1">
    <source>
        <dbReference type="EMBL" id="GFR47550.1"/>
    </source>
</evidence>
<reference evidence="1 2" key="1">
    <citation type="journal article" date="2021" name="Sci. Rep.">
        <title>Genome sequencing of the multicellular alga Astrephomene provides insights into convergent evolution of germ-soma differentiation.</title>
        <authorList>
            <person name="Yamashita S."/>
            <person name="Yamamoto K."/>
            <person name="Matsuzaki R."/>
            <person name="Suzuki S."/>
            <person name="Yamaguchi H."/>
            <person name="Hirooka S."/>
            <person name="Minakuchi Y."/>
            <person name="Miyagishima S."/>
            <person name="Kawachi M."/>
            <person name="Toyoda A."/>
            <person name="Nozaki H."/>
        </authorList>
    </citation>
    <scope>NUCLEOTIDE SEQUENCE [LARGE SCALE GENOMIC DNA]</scope>
    <source>
        <strain evidence="1 2">NIES-4017</strain>
    </source>
</reference>
<dbReference type="EMBL" id="BMAR01000018">
    <property type="protein sequence ID" value="GFR47550.1"/>
    <property type="molecule type" value="Genomic_DNA"/>
</dbReference>
<sequence>YLALLSVRHPGLAGSLRLTRFLLSAMQEVSLRSTGSSAGFNPSVNPLVALNVVLPAVSLTSYPGGTSTLLANFQSLLAARAGVSSASNVIVWELRAGAGSNGSSTTSGSSGVTFVSQVWFDANWSSISSGFASMSALQFFYYRLQNQPEPLLTDATNYPAFNATGVQISNLSLSEPFASTLAASTTPADVAGSAPVAPAITILDLDLDQDPASAAAASASTPMTLPTAVLASPPLLTLVGEPYMEVLEQNTFTDPGAFVFDSVDGFSMDVRVAVRLCVRQPGLSQLMYDVNSAAATASTANNGNNGSAAISVASLTAAASAAAQAAPPAVFNCINTTSLSYGASIATTGGNATSGGSTIIGIYSVGAVTLNTSIPNTASRMYLLSYSAVNSRGIAAAPRHRAVIVQPRCDTSAGEFWCVARSACSVGGSCNASFTAVASALSAIASTSSSTTSSATAAAAAAVASPSAVTAAAAGSTLSIVTTADGGIALVSSDGSATFIDPLSFMRTTLSAPQALTDTNNYGILGSILLTVASGGTTTSGSSTTATASSAMAPQPTYVRDTLPPVISLLGSGAPAVTK</sequence>
<organism evidence="1 2">
    <name type="scientific">Astrephomene gubernaculifera</name>
    <dbReference type="NCBI Taxonomy" id="47775"/>
    <lineage>
        <taxon>Eukaryota</taxon>
        <taxon>Viridiplantae</taxon>
        <taxon>Chlorophyta</taxon>
        <taxon>core chlorophytes</taxon>
        <taxon>Chlorophyceae</taxon>
        <taxon>CS clade</taxon>
        <taxon>Chlamydomonadales</taxon>
        <taxon>Astrephomenaceae</taxon>
        <taxon>Astrephomene</taxon>
    </lineage>
</organism>
<comment type="caution">
    <text evidence="1">The sequence shown here is derived from an EMBL/GenBank/DDBJ whole genome shotgun (WGS) entry which is preliminary data.</text>
</comment>
<keyword evidence="2" id="KW-1185">Reference proteome</keyword>
<dbReference type="Proteomes" id="UP001054857">
    <property type="component" value="Unassembled WGS sequence"/>
</dbReference>
<dbReference type="AlphaFoldDB" id="A0AAD3DT26"/>
<evidence type="ECO:0000313" key="2">
    <source>
        <dbReference type="Proteomes" id="UP001054857"/>
    </source>
</evidence>